<name>A0A2G2ZEI7_CAPAN</name>
<feature type="compositionally biased region" description="Polar residues" evidence="4">
    <location>
        <begin position="815"/>
        <end position="828"/>
    </location>
</feature>
<comment type="similarity">
    <text evidence="1">Belongs to the peptidase C48 family.</text>
</comment>
<dbReference type="Proteomes" id="UP000222542">
    <property type="component" value="Unassembled WGS sequence"/>
</dbReference>
<dbReference type="AlphaFoldDB" id="A0A2G2ZEI7"/>
<evidence type="ECO:0000313" key="6">
    <source>
        <dbReference type="EMBL" id="PHT80305.1"/>
    </source>
</evidence>
<reference evidence="6 7" key="2">
    <citation type="journal article" date="2017" name="Genome Biol.">
        <title>New reference genome sequences of hot pepper reveal the massive evolution of plant disease-resistance genes by retroduplication.</title>
        <authorList>
            <person name="Kim S."/>
            <person name="Park J."/>
            <person name="Yeom S.I."/>
            <person name="Kim Y.M."/>
            <person name="Seo E."/>
            <person name="Kim K.T."/>
            <person name="Kim M.S."/>
            <person name="Lee J.M."/>
            <person name="Cheong K."/>
            <person name="Shin H.S."/>
            <person name="Kim S.B."/>
            <person name="Han K."/>
            <person name="Lee J."/>
            <person name="Park M."/>
            <person name="Lee H.A."/>
            <person name="Lee H.Y."/>
            <person name="Lee Y."/>
            <person name="Oh S."/>
            <person name="Lee J.H."/>
            <person name="Choi E."/>
            <person name="Choi E."/>
            <person name="Lee S.E."/>
            <person name="Jeon J."/>
            <person name="Kim H."/>
            <person name="Choi G."/>
            <person name="Song H."/>
            <person name="Lee J."/>
            <person name="Lee S.C."/>
            <person name="Kwon J.K."/>
            <person name="Lee H.Y."/>
            <person name="Koo N."/>
            <person name="Hong Y."/>
            <person name="Kim R.W."/>
            <person name="Kang W.H."/>
            <person name="Huh J.H."/>
            <person name="Kang B.C."/>
            <person name="Yang T.J."/>
            <person name="Lee Y.H."/>
            <person name="Bennetzen J.L."/>
            <person name="Choi D."/>
        </authorList>
    </citation>
    <scope>NUCLEOTIDE SEQUENCE [LARGE SCALE GENOMIC DNA]</scope>
    <source>
        <strain evidence="7">cv. CM334</strain>
    </source>
</reference>
<protein>
    <recommendedName>
        <fullName evidence="5">Ubiquitin-like protease family profile domain-containing protein</fullName>
    </recommendedName>
</protein>
<dbReference type="Pfam" id="PF02902">
    <property type="entry name" value="Peptidase_C48"/>
    <property type="match status" value="1"/>
</dbReference>
<dbReference type="EMBL" id="AYRZ02000006">
    <property type="protein sequence ID" value="PHT80305.1"/>
    <property type="molecule type" value="Genomic_DNA"/>
</dbReference>
<feature type="domain" description="Ubiquitin-like protease family profile" evidence="5">
    <location>
        <begin position="125"/>
        <end position="1059"/>
    </location>
</feature>
<dbReference type="Gramene" id="PHT80305">
    <property type="protein sequence ID" value="PHT80305"/>
    <property type="gene ID" value="T459_18357"/>
</dbReference>
<reference evidence="6 7" key="1">
    <citation type="journal article" date="2014" name="Nat. Genet.">
        <title>Genome sequence of the hot pepper provides insights into the evolution of pungency in Capsicum species.</title>
        <authorList>
            <person name="Kim S."/>
            <person name="Park M."/>
            <person name="Yeom S.I."/>
            <person name="Kim Y.M."/>
            <person name="Lee J.M."/>
            <person name="Lee H.A."/>
            <person name="Seo E."/>
            <person name="Choi J."/>
            <person name="Cheong K."/>
            <person name="Kim K.T."/>
            <person name="Jung K."/>
            <person name="Lee G.W."/>
            <person name="Oh S.K."/>
            <person name="Bae C."/>
            <person name="Kim S.B."/>
            <person name="Lee H.Y."/>
            <person name="Kim S.Y."/>
            <person name="Kim M.S."/>
            <person name="Kang B.C."/>
            <person name="Jo Y.D."/>
            <person name="Yang H.B."/>
            <person name="Jeong H.J."/>
            <person name="Kang W.H."/>
            <person name="Kwon J.K."/>
            <person name="Shin C."/>
            <person name="Lim J.Y."/>
            <person name="Park J.H."/>
            <person name="Huh J.H."/>
            <person name="Kim J.S."/>
            <person name="Kim B.D."/>
            <person name="Cohen O."/>
            <person name="Paran I."/>
            <person name="Suh M.C."/>
            <person name="Lee S.B."/>
            <person name="Kim Y.K."/>
            <person name="Shin Y."/>
            <person name="Noh S.J."/>
            <person name="Park J."/>
            <person name="Seo Y.S."/>
            <person name="Kwon S.Y."/>
            <person name="Kim H.A."/>
            <person name="Park J.M."/>
            <person name="Kim H.J."/>
            <person name="Choi S.B."/>
            <person name="Bosland P.W."/>
            <person name="Reeves G."/>
            <person name="Jo S.H."/>
            <person name="Lee B.W."/>
            <person name="Cho H.T."/>
            <person name="Choi H.S."/>
            <person name="Lee M.S."/>
            <person name="Yu Y."/>
            <person name="Do Choi Y."/>
            <person name="Park B.S."/>
            <person name="van Deynze A."/>
            <person name="Ashrafi H."/>
            <person name="Hill T."/>
            <person name="Kim W.T."/>
            <person name="Pai H.S."/>
            <person name="Ahn H.K."/>
            <person name="Yeam I."/>
            <person name="Giovannoni J.J."/>
            <person name="Rose J.K."/>
            <person name="Sorensen I."/>
            <person name="Lee S.J."/>
            <person name="Kim R.W."/>
            <person name="Choi I.Y."/>
            <person name="Choi B.S."/>
            <person name="Lim J.S."/>
            <person name="Lee Y.H."/>
            <person name="Choi D."/>
        </authorList>
    </citation>
    <scope>NUCLEOTIDE SEQUENCE [LARGE SCALE GENOMIC DNA]</scope>
    <source>
        <strain evidence="7">cv. CM334</strain>
    </source>
</reference>
<dbReference type="InterPro" id="IPR015410">
    <property type="entry name" value="DUF1985"/>
</dbReference>
<feature type="region of interest" description="Disordered" evidence="4">
    <location>
        <begin position="363"/>
        <end position="395"/>
    </location>
</feature>
<dbReference type="SUPFAM" id="SSF54001">
    <property type="entry name" value="Cysteine proteinases"/>
    <property type="match status" value="1"/>
</dbReference>
<dbReference type="PANTHER" id="PTHR33022:SF21">
    <property type="entry name" value="UBIQUITIN-LIKE PROTEASE FAMILY PROFILE DOMAIN-CONTAINING PROTEIN"/>
    <property type="match status" value="1"/>
</dbReference>
<dbReference type="InterPro" id="IPR038765">
    <property type="entry name" value="Papain-like_cys_pep_sf"/>
</dbReference>
<dbReference type="GO" id="GO:0006508">
    <property type="term" value="P:proteolysis"/>
    <property type="evidence" value="ECO:0007669"/>
    <property type="project" value="UniProtKB-KW"/>
</dbReference>
<comment type="caution">
    <text evidence="6">The sequence shown here is derived from an EMBL/GenBank/DDBJ whole genome shotgun (WGS) entry which is preliminary data.</text>
</comment>
<dbReference type="Gene3D" id="3.40.395.10">
    <property type="entry name" value="Adenoviral Proteinase, Chain A"/>
    <property type="match status" value="1"/>
</dbReference>
<gene>
    <name evidence="6" type="ORF">T459_18357</name>
</gene>
<feature type="region of interest" description="Disordered" evidence="4">
    <location>
        <begin position="755"/>
        <end position="786"/>
    </location>
</feature>
<organism evidence="6 7">
    <name type="scientific">Capsicum annuum</name>
    <name type="common">Capsicum pepper</name>
    <dbReference type="NCBI Taxonomy" id="4072"/>
    <lineage>
        <taxon>Eukaryota</taxon>
        <taxon>Viridiplantae</taxon>
        <taxon>Streptophyta</taxon>
        <taxon>Embryophyta</taxon>
        <taxon>Tracheophyta</taxon>
        <taxon>Spermatophyta</taxon>
        <taxon>Magnoliopsida</taxon>
        <taxon>eudicotyledons</taxon>
        <taxon>Gunneridae</taxon>
        <taxon>Pentapetalae</taxon>
        <taxon>asterids</taxon>
        <taxon>lamiids</taxon>
        <taxon>Solanales</taxon>
        <taxon>Solanaceae</taxon>
        <taxon>Solanoideae</taxon>
        <taxon>Capsiceae</taxon>
        <taxon>Capsicum</taxon>
    </lineage>
</organism>
<keyword evidence="2" id="KW-0645">Protease</keyword>
<evidence type="ECO:0000256" key="2">
    <source>
        <dbReference type="ARBA" id="ARBA00022670"/>
    </source>
</evidence>
<keyword evidence="7" id="KW-1185">Reference proteome</keyword>
<sequence length="1122" mass="128572">MYEKIKFDSTLSRKSPGIIQEHSPINFSRPSFDLGCFTPSPKSKSKKKVVEVDSIPHNKIKISPEKSDCSKISPSLKQQQLNMQNNRVSKEVVVPDFEKVDKRKKNVGQHDSDSDFEDEIFLPKMKKSKKNLVKMLELQGLRDIAFTNEEEVEFNLGVIHQDSLGHEHRNDSDHSVPSISEDTFIVLKNEIVNVESEFNGMREFVQESVKLILNELRLVKQNCLNLLKKSESFHWILVVFRIRHRCLYVYDSMMGGVIHSKNFLDYVRSLLTMMPMFLVATNFYGKRSDIDWHREAVYIDKSLSEPLDDCGMFVCDFAEYVSHDIFDISSRLFDAVNHRIRYGALLWDYARRKQNDGAISENEATGNVTSKHGGFKRSREQFGKNRSKHRNDPVTIKKLRDKAASKLKKSTSKASKKKFDDFGRPRLPKGMKYRIDKVPPHLLHMVSLCNYAFGEEMNYAFGEEMKEYFGEDVLGAFRNTIFGIFLDFPRCNWIGQISNCLLMLEIQHDNKDELHVRVQGKILKFIMLKFAIITGLKCTCNIDDYMYTSSSKSVLMSRYFFDNKEAITRSKLITRVQIGNFDNAEDALNLAILFFIQTFMFSQHKEAPISVAHFQIVEDESKIVVRQRNAIPRILNWSVECIRPEYESIMSGMFSKHSYKNIQPTTDEVSRLDLSFLKDFETCDPTTYASTSDSRKLKKTVAKLEQHVGTIAEEFGNFSTTPLRKILTKVDFASPVSPDQPLKKRKIIMFEQDNQGVMDDDTSRRGHAVHYGSGLYRETHKDASDKGEIGVSEIQHHHHGEIEVSPQNHQHKPVPSSSTQPEGTSKSSLDGDEIKNYINKCDVNAADKEASREDDFENEDCFDLQALEDEIMTYEEKCSDEELGKKNIPDVEDLSDEVGGTITDSIQTVVDTILFGLSTSLTKKSLDVGASYKMIERHRDLPDSQIPPNFPDAQDAVDFDKEEKLKYAFDGYTINQDFLNELMIDYSQWIAIGLLKTHSAKKETDNHYRVNASGLGYRQLKFVVAYPQFKNWFYLMSESKTCWNDEDCGVFVCAYAEILSEGLQVHSCGFDAVSQHARYASLLWHYGVEKTNEGYTSDNGDPPRPRKSVIEEIDASAIVTLE</sequence>
<feature type="region of interest" description="Disordered" evidence="4">
    <location>
        <begin position="804"/>
        <end position="832"/>
    </location>
</feature>
<feature type="compositionally biased region" description="Basic and acidic residues" evidence="4">
    <location>
        <begin position="777"/>
        <end position="786"/>
    </location>
</feature>
<evidence type="ECO:0000313" key="7">
    <source>
        <dbReference type="Proteomes" id="UP000222542"/>
    </source>
</evidence>
<dbReference type="InterPro" id="IPR003653">
    <property type="entry name" value="Peptidase_C48_C"/>
</dbReference>
<evidence type="ECO:0000256" key="3">
    <source>
        <dbReference type="ARBA" id="ARBA00022801"/>
    </source>
</evidence>
<keyword evidence="3" id="KW-0378">Hydrolase</keyword>
<evidence type="ECO:0000256" key="4">
    <source>
        <dbReference type="SAM" id="MobiDB-lite"/>
    </source>
</evidence>
<proteinExistence type="inferred from homology"/>
<evidence type="ECO:0000259" key="5">
    <source>
        <dbReference type="PROSITE" id="PS50600"/>
    </source>
</evidence>
<evidence type="ECO:0000256" key="1">
    <source>
        <dbReference type="ARBA" id="ARBA00005234"/>
    </source>
</evidence>
<dbReference type="GO" id="GO:0008234">
    <property type="term" value="F:cysteine-type peptidase activity"/>
    <property type="evidence" value="ECO:0007669"/>
    <property type="project" value="InterPro"/>
</dbReference>
<accession>A0A2G2ZEI7</accession>
<dbReference type="PROSITE" id="PS50600">
    <property type="entry name" value="ULP_PROTEASE"/>
    <property type="match status" value="1"/>
</dbReference>
<dbReference type="PANTHER" id="PTHR33022">
    <property type="entry name" value="DUF1985 DOMAIN-CONTAINING PROTEIN"/>
    <property type="match status" value="1"/>
</dbReference>
<dbReference type="Pfam" id="PF09331">
    <property type="entry name" value="DUF1985"/>
    <property type="match status" value="1"/>
</dbReference>